<dbReference type="PANTHER" id="PTHR12213">
    <property type="entry name" value="CORRINOID ADENOSYLTRANSFERASE"/>
    <property type="match status" value="1"/>
</dbReference>
<dbReference type="GO" id="GO:0005524">
    <property type="term" value="F:ATP binding"/>
    <property type="evidence" value="ECO:0007669"/>
    <property type="project" value="UniProtKB-UniRule"/>
</dbReference>
<dbReference type="GO" id="GO:0009236">
    <property type="term" value="P:cobalamin biosynthetic process"/>
    <property type="evidence" value="ECO:0007669"/>
    <property type="project" value="UniProtKB-UniRule"/>
</dbReference>
<comment type="similarity">
    <text evidence="2 15">Belongs to the Cob(I)alamin adenosyltransferase family.</text>
</comment>
<dbReference type="InterPro" id="IPR036451">
    <property type="entry name" value="CblAdoTrfase-like_sf"/>
</dbReference>
<reference evidence="17 18" key="1">
    <citation type="submission" date="2019-03" db="EMBL/GenBank/DDBJ databases">
        <title>Genomic Encyclopedia of Type Strains, Phase IV (KMG-IV): sequencing the most valuable type-strain genomes for metagenomic binning, comparative biology and taxonomic classification.</title>
        <authorList>
            <person name="Goeker M."/>
        </authorList>
    </citation>
    <scope>NUCLEOTIDE SEQUENCE [LARGE SCALE GENOMIC DNA]</scope>
    <source>
        <strain evidence="17 18">DSM 28697</strain>
    </source>
</reference>
<dbReference type="Gene3D" id="1.20.1200.10">
    <property type="entry name" value="Cobalamin adenosyltransferase-like"/>
    <property type="match status" value="1"/>
</dbReference>
<evidence type="ECO:0000256" key="12">
    <source>
        <dbReference type="ARBA" id="ARBA00033354"/>
    </source>
</evidence>
<comment type="catalytic activity">
    <reaction evidence="14 15">
        <text>2 cob(II)alamin + reduced [electron-transfer flavoprotein] + 2 ATP = 2 adenosylcob(III)alamin + 2 triphosphate + oxidized [electron-transfer flavoprotein] + 3 H(+)</text>
        <dbReference type="Rhea" id="RHEA:28671"/>
        <dbReference type="Rhea" id="RHEA-COMP:10685"/>
        <dbReference type="Rhea" id="RHEA-COMP:10686"/>
        <dbReference type="ChEBI" id="CHEBI:15378"/>
        <dbReference type="ChEBI" id="CHEBI:16304"/>
        <dbReference type="ChEBI" id="CHEBI:18036"/>
        <dbReference type="ChEBI" id="CHEBI:18408"/>
        <dbReference type="ChEBI" id="CHEBI:30616"/>
        <dbReference type="ChEBI" id="CHEBI:57692"/>
        <dbReference type="ChEBI" id="CHEBI:58307"/>
        <dbReference type="EC" id="2.5.1.17"/>
    </reaction>
</comment>
<evidence type="ECO:0000256" key="9">
    <source>
        <dbReference type="ARBA" id="ARBA00022840"/>
    </source>
</evidence>
<dbReference type="UniPathway" id="UPA00148">
    <property type="reaction ID" value="UER00233"/>
</dbReference>
<dbReference type="FunFam" id="1.20.1200.10:FF:000001">
    <property type="entry name" value="Cob(I)yrinic acid a,c-diamide adenosyltransferase"/>
    <property type="match status" value="1"/>
</dbReference>
<evidence type="ECO:0000256" key="1">
    <source>
        <dbReference type="ARBA" id="ARBA00005121"/>
    </source>
</evidence>
<evidence type="ECO:0000256" key="13">
    <source>
        <dbReference type="ARBA" id="ARBA00048555"/>
    </source>
</evidence>
<evidence type="ECO:0000256" key="14">
    <source>
        <dbReference type="ARBA" id="ARBA00048692"/>
    </source>
</evidence>
<comment type="catalytic activity">
    <reaction evidence="13 15">
        <text>2 cob(II)yrinate a,c diamide + reduced [electron-transfer flavoprotein] + 2 ATP = 2 adenosylcob(III)yrinate a,c-diamide + 2 triphosphate + oxidized [electron-transfer flavoprotein] + 3 H(+)</text>
        <dbReference type="Rhea" id="RHEA:11528"/>
        <dbReference type="Rhea" id="RHEA-COMP:10685"/>
        <dbReference type="Rhea" id="RHEA-COMP:10686"/>
        <dbReference type="ChEBI" id="CHEBI:15378"/>
        <dbReference type="ChEBI" id="CHEBI:18036"/>
        <dbReference type="ChEBI" id="CHEBI:30616"/>
        <dbReference type="ChEBI" id="CHEBI:57692"/>
        <dbReference type="ChEBI" id="CHEBI:58307"/>
        <dbReference type="ChEBI" id="CHEBI:58503"/>
        <dbReference type="ChEBI" id="CHEBI:58537"/>
        <dbReference type="EC" id="2.5.1.17"/>
    </reaction>
</comment>
<name>A0A4R6TTE0_9BACI</name>
<feature type="domain" description="Cobalamin adenosyltransferase-like" evidence="16">
    <location>
        <begin position="3"/>
        <end position="169"/>
    </location>
</feature>
<keyword evidence="9 15" id="KW-0067">ATP-binding</keyword>
<dbReference type="InterPro" id="IPR029499">
    <property type="entry name" value="PduO-typ"/>
</dbReference>
<comment type="pathway">
    <text evidence="1 15">Cofactor biosynthesis; adenosylcobalamin biosynthesis; adenosylcobalamin from cob(II)yrinate a,c-diamide: step 2/7.</text>
</comment>
<evidence type="ECO:0000256" key="2">
    <source>
        <dbReference type="ARBA" id="ARBA00007487"/>
    </source>
</evidence>
<proteinExistence type="inferred from homology"/>
<evidence type="ECO:0000256" key="10">
    <source>
        <dbReference type="ARBA" id="ARBA00031529"/>
    </source>
</evidence>
<evidence type="ECO:0000313" key="17">
    <source>
        <dbReference type="EMBL" id="TDQ33737.1"/>
    </source>
</evidence>
<protein>
    <recommendedName>
        <fullName evidence="5 15">Corrinoid adenosyltransferase</fullName>
        <ecNumber evidence="4 15">2.5.1.17</ecNumber>
    </recommendedName>
    <alternativeName>
        <fullName evidence="10 15">Cob(II)alamin adenosyltransferase</fullName>
    </alternativeName>
    <alternativeName>
        <fullName evidence="12 15">Cob(II)yrinic acid a,c-diamide adenosyltransferase</fullName>
    </alternativeName>
    <alternativeName>
        <fullName evidence="11 15">Cobinamide/cobalamin adenosyltransferase</fullName>
    </alternativeName>
</protein>
<comment type="subunit">
    <text evidence="3">Homotrimer.</text>
</comment>
<evidence type="ECO:0000256" key="8">
    <source>
        <dbReference type="ARBA" id="ARBA00022741"/>
    </source>
</evidence>
<gene>
    <name evidence="17" type="ORF">EV213_1293</name>
</gene>
<dbReference type="GO" id="GO:0008817">
    <property type="term" value="F:corrinoid adenosyltransferase activity"/>
    <property type="evidence" value="ECO:0007669"/>
    <property type="project" value="UniProtKB-UniRule"/>
</dbReference>
<organism evidence="17 18">
    <name type="scientific">Aureibacillus halotolerans</name>
    <dbReference type="NCBI Taxonomy" id="1508390"/>
    <lineage>
        <taxon>Bacteria</taxon>
        <taxon>Bacillati</taxon>
        <taxon>Bacillota</taxon>
        <taxon>Bacilli</taxon>
        <taxon>Bacillales</taxon>
        <taxon>Bacillaceae</taxon>
        <taxon>Aureibacillus</taxon>
    </lineage>
</organism>
<dbReference type="EC" id="2.5.1.17" evidence="4 15"/>
<dbReference type="SUPFAM" id="SSF89028">
    <property type="entry name" value="Cobalamin adenosyltransferase-like"/>
    <property type="match status" value="1"/>
</dbReference>
<keyword evidence="7 15" id="KW-0808">Transferase</keyword>
<dbReference type="InterPro" id="IPR016030">
    <property type="entry name" value="CblAdoTrfase-like"/>
</dbReference>
<comment type="caution">
    <text evidence="17">The sequence shown here is derived from an EMBL/GenBank/DDBJ whole genome shotgun (WGS) entry which is preliminary data.</text>
</comment>
<evidence type="ECO:0000256" key="11">
    <source>
        <dbReference type="ARBA" id="ARBA00033334"/>
    </source>
</evidence>
<dbReference type="OrthoDB" id="9778896at2"/>
<evidence type="ECO:0000256" key="6">
    <source>
        <dbReference type="ARBA" id="ARBA00022573"/>
    </source>
</evidence>
<dbReference type="Proteomes" id="UP000295632">
    <property type="component" value="Unassembled WGS sequence"/>
</dbReference>
<dbReference type="NCBIfam" id="TIGR00636">
    <property type="entry name" value="PduO_Nterm"/>
    <property type="match status" value="1"/>
</dbReference>
<evidence type="ECO:0000256" key="15">
    <source>
        <dbReference type="RuleBase" id="RU366026"/>
    </source>
</evidence>
<dbReference type="Pfam" id="PF01923">
    <property type="entry name" value="Cob_adeno_trans"/>
    <property type="match status" value="1"/>
</dbReference>
<keyword evidence="8 15" id="KW-0547">Nucleotide-binding</keyword>
<sequence length="188" mass="20693">MKIYTKSGDHGSTSLGYGERVPKNHARVQAYGTLDEANAHLGLAVASLTDCAWIGKASFKDQLTRVQTLLFHAGNELSTPVGKDVQWPILEGHITYLEELIDRWQGTLPELTTFILPGGSIVASSLHLARTVVRRAEREAVAIADVVNPNTLVFLNRLSDFLFVAARYANAKEGLPDQHLEVDEEDKD</sequence>
<evidence type="ECO:0000259" key="16">
    <source>
        <dbReference type="Pfam" id="PF01923"/>
    </source>
</evidence>
<dbReference type="RefSeq" id="WP_133582299.1">
    <property type="nucleotide sequence ID" value="NZ_SNYJ01000029.1"/>
</dbReference>
<accession>A0A4R6TTE0</accession>
<evidence type="ECO:0000256" key="5">
    <source>
        <dbReference type="ARBA" id="ARBA00020963"/>
    </source>
</evidence>
<dbReference type="AlphaFoldDB" id="A0A4R6TTE0"/>
<evidence type="ECO:0000256" key="4">
    <source>
        <dbReference type="ARBA" id="ARBA00012454"/>
    </source>
</evidence>
<dbReference type="EMBL" id="SNYJ01000029">
    <property type="protein sequence ID" value="TDQ33737.1"/>
    <property type="molecule type" value="Genomic_DNA"/>
</dbReference>
<evidence type="ECO:0000256" key="7">
    <source>
        <dbReference type="ARBA" id="ARBA00022679"/>
    </source>
</evidence>
<evidence type="ECO:0000256" key="3">
    <source>
        <dbReference type="ARBA" id="ARBA00011233"/>
    </source>
</evidence>
<dbReference type="PANTHER" id="PTHR12213:SF0">
    <property type="entry name" value="CORRINOID ADENOSYLTRANSFERASE MMAB"/>
    <property type="match status" value="1"/>
</dbReference>
<keyword evidence="6 15" id="KW-0169">Cobalamin biosynthesis</keyword>
<keyword evidence="18" id="KW-1185">Reference proteome</keyword>
<evidence type="ECO:0000313" key="18">
    <source>
        <dbReference type="Proteomes" id="UP000295632"/>
    </source>
</evidence>